<protein>
    <submittedName>
        <fullName evidence="2">Glycosyltransferase, family</fullName>
    </submittedName>
</protein>
<dbReference type="Proteomes" id="UP000044071">
    <property type="component" value="Unassembled WGS sequence"/>
</dbReference>
<dbReference type="InterPro" id="IPR001296">
    <property type="entry name" value="Glyco_trans_1"/>
</dbReference>
<evidence type="ECO:0000313" key="3">
    <source>
        <dbReference type="Proteomes" id="UP000044071"/>
    </source>
</evidence>
<evidence type="ECO:0000313" key="2">
    <source>
        <dbReference type="EMBL" id="CDZ77842.1"/>
    </source>
</evidence>
<dbReference type="RefSeq" id="WP_052403243.1">
    <property type="nucleotide sequence ID" value="NZ_CCVW01000002.1"/>
</dbReference>
<dbReference type="EMBL" id="CCSB01000002">
    <property type="protein sequence ID" value="CDZ77842.1"/>
    <property type="molecule type" value="Genomic_DNA"/>
</dbReference>
<dbReference type="Gene3D" id="3.40.50.2000">
    <property type="entry name" value="Glycogen Phosphorylase B"/>
    <property type="match status" value="1"/>
</dbReference>
<sequence>MNDQKLKTKILVEMRPAFDGYAGIPQEARLLMSGLNKIESVEIEGLIQTSHQILAKGTTPRSKLFWRDYPQARLLNRYSRVIVSLSEKPYQTYLDQVLSWFEKKFIGILTYWKIKCGTEFKLSHFDSQHFQDFTWRTLFAKTLPASEFAAVASLNYKVCTVPWQIFHNSGLRSLGLKDRPNYPLLNTRGFDIFISQTPYPGRVHKSTALIVRYHDALPILMPHTIPDKSFHQATHFYALMSNVKSGGWFACVSEATRQELIKLFPEARERAVTIHNIISSHYFLEDSSSERVGSIIRRHLHEGDKNKNIDLSLPFFSLKEKERFYNSVTSDPKLNYLLVVSTIEPRKNHQRLLAAWEILRAEADPSLKLVIVGGLGWDYTPIVRAFQPWLEQGCLFMLSSVPAASLRVLYRHAAATVCPSLAEGFDFSGVESMRCGGITIASDIPVHREVYDDAAEFFDTYSTQSLVNALKKVLYQQDASKRQAELRQRGQEVSARYQPDKILPKWEAFIQCVKEGSLAGMNFPVQASVTPVDQISNKKELHNVSA</sequence>
<name>A0A078KXU8_9GAMM</name>
<gene>
    <name evidence="2" type="ORF">BN59_02135</name>
</gene>
<dbReference type="CDD" id="cd03809">
    <property type="entry name" value="GT4_MtfB-like"/>
    <property type="match status" value="1"/>
</dbReference>
<dbReference type="PANTHER" id="PTHR46401:SF8">
    <property type="entry name" value="BLL6006 PROTEIN"/>
    <property type="match status" value="1"/>
</dbReference>
<dbReference type="AlphaFoldDB" id="A0A078KXU8"/>
<keyword evidence="2" id="KW-0808">Transferase</keyword>
<organism evidence="2 3">
    <name type="scientific">Legionella massiliensis</name>
    <dbReference type="NCBI Taxonomy" id="1034943"/>
    <lineage>
        <taxon>Bacteria</taxon>
        <taxon>Pseudomonadati</taxon>
        <taxon>Pseudomonadota</taxon>
        <taxon>Gammaproteobacteria</taxon>
        <taxon>Legionellales</taxon>
        <taxon>Legionellaceae</taxon>
        <taxon>Legionella</taxon>
    </lineage>
</organism>
<dbReference type="eggNOG" id="COG0438">
    <property type="taxonomic scope" value="Bacteria"/>
</dbReference>
<dbReference type="STRING" id="1034943.BN59_02135"/>
<reference evidence="2 3" key="1">
    <citation type="submission" date="2014-06" db="EMBL/GenBank/DDBJ databases">
        <authorList>
            <person name="Urmite Genomes Urmite Genomes"/>
        </authorList>
    </citation>
    <scope>NUCLEOTIDE SEQUENCE [LARGE SCALE GENOMIC DNA]</scope>
</reference>
<dbReference type="OrthoDB" id="5633170at2"/>
<dbReference type="GO" id="GO:0016757">
    <property type="term" value="F:glycosyltransferase activity"/>
    <property type="evidence" value="ECO:0007669"/>
    <property type="project" value="InterPro"/>
</dbReference>
<feature type="domain" description="Glycosyl transferase family 1" evidence="1">
    <location>
        <begin position="325"/>
        <end position="490"/>
    </location>
</feature>
<dbReference type="SUPFAM" id="SSF53756">
    <property type="entry name" value="UDP-Glycosyltransferase/glycogen phosphorylase"/>
    <property type="match status" value="1"/>
</dbReference>
<keyword evidence="3" id="KW-1185">Reference proteome</keyword>
<dbReference type="Pfam" id="PF00534">
    <property type="entry name" value="Glycos_transf_1"/>
    <property type="match status" value="1"/>
</dbReference>
<accession>A0A078KXU8</accession>
<evidence type="ECO:0000259" key="1">
    <source>
        <dbReference type="Pfam" id="PF00534"/>
    </source>
</evidence>
<proteinExistence type="predicted"/>
<dbReference type="PANTHER" id="PTHR46401">
    <property type="entry name" value="GLYCOSYLTRANSFERASE WBBK-RELATED"/>
    <property type="match status" value="1"/>
</dbReference>